<feature type="region of interest" description="Disordered" evidence="1">
    <location>
        <begin position="70"/>
        <end position="109"/>
    </location>
</feature>
<dbReference type="AlphaFoldDB" id="A0A1C7MFJ5"/>
<name>A0A1C7MFJ5_GRIFR</name>
<evidence type="ECO:0000256" key="1">
    <source>
        <dbReference type="SAM" id="MobiDB-lite"/>
    </source>
</evidence>
<proteinExistence type="predicted"/>
<evidence type="ECO:0000313" key="2">
    <source>
        <dbReference type="EMBL" id="OBZ75387.1"/>
    </source>
</evidence>
<keyword evidence="3" id="KW-1185">Reference proteome</keyword>
<protein>
    <submittedName>
        <fullName evidence="2">Uncharacterized protein</fullName>
    </submittedName>
</protein>
<dbReference type="EMBL" id="LUGG01000004">
    <property type="protein sequence ID" value="OBZ75387.1"/>
    <property type="molecule type" value="Genomic_DNA"/>
</dbReference>
<reference evidence="2 3" key="1">
    <citation type="submission" date="2016-03" db="EMBL/GenBank/DDBJ databases">
        <title>Whole genome sequencing of Grifola frondosa 9006-11.</title>
        <authorList>
            <person name="Min B."/>
            <person name="Park H."/>
            <person name="Kim J.-G."/>
            <person name="Cho H."/>
            <person name="Oh Y.-L."/>
            <person name="Kong W.-S."/>
            <person name="Choi I.-G."/>
        </authorList>
    </citation>
    <scope>NUCLEOTIDE SEQUENCE [LARGE SCALE GENOMIC DNA]</scope>
    <source>
        <strain evidence="2 3">9006-11</strain>
    </source>
</reference>
<dbReference type="Proteomes" id="UP000092993">
    <property type="component" value="Unassembled WGS sequence"/>
</dbReference>
<feature type="region of interest" description="Disordered" evidence="1">
    <location>
        <begin position="507"/>
        <end position="526"/>
    </location>
</feature>
<organism evidence="2 3">
    <name type="scientific">Grifola frondosa</name>
    <name type="common">Maitake</name>
    <name type="synonym">Polyporus frondosus</name>
    <dbReference type="NCBI Taxonomy" id="5627"/>
    <lineage>
        <taxon>Eukaryota</taxon>
        <taxon>Fungi</taxon>
        <taxon>Dikarya</taxon>
        <taxon>Basidiomycota</taxon>
        <taxon>Agaricomycotina</taxon>
        <taxon>Agaricomycetes</taxon>
        <taxon>Polyporales</taxon>
        <taxon>Grifolaceae</taxon>
        <taxon>Grifola</taxon>
    </lineage>
</organism>
<feature type="compositionally biased region" description="Basic and acidic residues" evidence="1">
    <location>
        <begin position="85"/>
        <end position="106"/>
    </location>
</feature>
<gene>
    <name evidence="2" type="ORF">A0H81_04841</name>
</gene>
<evidence type="ECO:0000313" key="3">
    <source>
        <dbReference type="Proteomes" id="UP000092993"/>
    </source>
</evidence>
<accession>A0A1C7MFJ5</accession>
<sequence>MIRALTTGVYNNSHGIPPTDPVPQALERVRAETSTRYTAQATPAQPARSRGLFGAQNTYPHVVSFSRDDRTTYTVSRTTPKKLGRSAEDPRPDRTETIRSPRERGAAENARAAYLTSLRCADSGTQRRFWRGWGVCVSPQMCLIVDAWIRGIRAHVLSRYDTPRDPITLPDIKPSSDDRKTEERKSAYPLLFGADGCRCEPQHMSAREGEDHRLRRPSIFARYFWLAGGEVWRSRRPAIRIRNKIDHYTTSTTSPVDDPKSVLYGKWTCCDARWIYLRDARRGFRSQRRIPFVEMSSGLSCQECIDSGRDRSCTVYRARSLVHLRSLIVVAYARCRPRLRDYRHGRAASSAPCFVDLAFAFSAASTVTFRLEHGQSSALSCLISERFSHDTLAFKNSIGSAPRLRLGLSTIITAQRCATNWARFLRVTADQRPASLRIWQHPHAEPSSCNHTCSHVVVHERSAYFFLASNPQISSNGSGMKRHPLSIRASSIWSGTTIIDRPKYATPESMWHDAPGHPARRPCAAS</sequence>
<comment type="caution">
    <text evidence="2">The sequence shown here is derived from an EMBL/GenBank/DDBJ whole genome shotgun (WGS) entry which is preliminary data.</text>
</comment>